<organism evidence="1 2">
    <name type="scientific">Calothrix parasitica NIES-267</name>
    <dbReference type="NCBI Taxonomy" id="1973488"/>
    <lineage>
        <taxon>Bacteria</taxon>
        <taxon>Bacillati</taxon>
        <taxon>Cyanobacteriota</taxon>
        <taxon>Cyanophyceae</taxon>
        <taxon>Nostocales</taxon>
        <taxon>Calotrichaceae</taxon>
        <taxon>Calothrix</taxon>
    </lineage>
</organism>
<evidence type="ECO:0000313" key="2">
    <source>
        <dbReference type="Proteomes" id="UP000218418"/>
    </source>
</evidence>
<dbReference type="AlphaFoldDB" id="A0A1Z4M2I9"/>
<keyword evidence="2" id="KW-1185">Reference proteome</keyword>
<reference evidence="1 2" key="1">
    <citation type="submission" date="2017-06" db="EMBL/GenBank/DDBJ databases">
        <title>Genome sequencing of cyanobaciteial culture collection at National Institute for Environmental Studies (NIES).</title>
        <authorList>
            <person name="Hirose Y."/>
            <person name="Shimura Y."/>
            <person name="Fujisawa T."/>
            <person name="Nakamura Y."/>
            <person name="Kawachi M."/>
        </authorList>
    </citation>
    <scope>NUCLEOTIDE SEQUENCE [LARGE SCALE GENOMIC DNA]</scope>
    <source>
        <strain evidence="1 2">NIES-267</strain>
    </source>
</reference>
<dbReference type="EMBL" id="AP018227">
    <property type="protein sequence ID" value="BAY87588.1"/>
    <property type="molecule type" value="Genomic_DNA"/>
</dbReference>
<sequence length="190" mass="21598">MKLVPKVLLITLVASVFGMVGFNQVLLSEDKSFSDSSLIIEKATLDDSITLLLPQVIVELKQGKPKYGWLTQFNSPKKELQITWNGNYQKINFKDIKKLKFVIGKPPFSSPDILVRNEKQLSEVKQETWVGVPTKDFQLQKDRTDKATIKLTNSILANSQQFVFGNSYVIEAIEFDESLGKMTMQVFLHI</sequence>
<dbReference type="Proteomes" id="UP000218418">
    <property type="component" value="Chromosome"/>
</dbReference>
<protein>
    <submittedName>
        <fullName evidence="1">Uncharacterized protein</fullName>
    </submittedName>
</protein>
<gene>
    <name evidence="1" type="ORF">NIES267_71120</name>
</gene>
<proteinExistence type="predicted"/>
<name>A0A1Z4M2I9_9CYAN</name>
<dbReference type="OrthoDB" id="515705at2"/>
<accession>A0A1Z4M2I9</accession>
<evidence type="ECO:0000313" key="1">
    <source>
        <dbReference type="EMBL" id="BAY87588.1"/>
    </source>
</evidence>